<dbReference type="InterPro" id="IPR019734">
    <property type="entry name" value="TPR_rpt"/>
</dbReference>
<organism evidence="2">
    <name type="scientific">Timema monikensis</name>
    <dbReference type="NCBI Taxonomy" id="170555"/>
    <lineage>
        <taxon>Eukaryota</taxon>
        <taxon>Metazoa</taxon>
        <taxon>Ecdysozoa</taxon>
        <taxon>Arthropoda</taxon>
        <taxon>Hexapoda</taxon>
        <taxon>Insecta</taxon>
        <taxon>Pterygota</taxon>
        <taxon>Neoptera</taxon>
        <taxon>Polyneoptera</taxon>
        <taxon>Phasmatodea</taxon>
        <taxon>Timematodea</taxon>
        <taxon>Timematoidea</taxon>
        <taxon>Timematidae</taxon>
        <taxon>Timema</taxon>
    </lineage>
</organism>
<name>A0A7R9HJL7_9NEOP</name>
<keyword evidence="1" id="KW-0802">TPR repeat</keyword>
<dbReference type="AlphaFoldDB" id="A0A7R9HJL7"/>
<accession>A0A7R9HJL7</accession>
<dbReference type="EMBL" id="OB792904">
    <property type="protein sequence ID" value="CAD7425209.1"/>
    <property type="molecule type" value="Genomic_DNA"/>
</dbReference>
<evidence type="ECO:0008006" key="3">
    <source>
        <dbReference type="Google" id="ProtNLM"/>
    </source>
</evidence>
<gene>
    <name evidence="2" type="ORF">TMSB3V08_LOCUS2125</name>
</gene>
<reference evidence="2" key="1">
    <citation type="submission" date="2020-11" db="EMBL/GenBank/DDBJ databases">
        <authorList>
            <person name="Tran Van P."/>
        </authorList>
    </citation>
    <scope>NUCLEOTIDE SEQUENCE</scope>
</reference>
<dbReference type="GO" id="GO:0030008">
    <property type="term" value="C:TRAPP complex"/>
    <property type="evidence" value="ECO:0007669"/>
    <property type="project" value="TreeGrafter"/>
</dbReference>
<evidence type="ECO:0000313" key="2">
    <source>
        <dbReference type="EMBL" id="CAD7425209.1"/>
    </source>
</evidence>
<protein>
    <recommendedName>
        <fullName evidence="3">Trafficking protein particle complex subunit 12</fullName>
    </recommendedName>
</protein>
<dbReference type="Gene3D" id="1.25.40.10">
    <property type="entry name" value="Tetratricopeptide repeat domain"/>
    <property type="match status" value="2"/>
</dbReference>
<dbReference type="PANTHER" id="PTHR21581:SF6">
    <property type="entry name" value="TRAFFICKING PROTEIN PARTICLE COMPLEX SUBUNIT 12"/>
    <property type="match status" value="1"/>
</dbReference>
<proteinExistence type="predicted"/>
<dbReference type="InterPro" id="IPR011990">
    <property type="entry name" value="TPR-like_helical_dom_sf"/>
</dbReference>
<dbReference type="PROSITE" id="PS50005">
    <property type="entry name" value="TPR"/>
    <property type="match status" value="1"/>
</dbReference>
<dbReference type="GO" id="GO:0005794">
    <property type="term" value="C:Golgi apparatus"/>
    <property type="evidence" value="ECO:0007669"/>
    <property type="project" value="TreeGrafter"/>
</dbReference>
<sequence length="734" mass="79876">MNPESSSAKTPDQAPLSKYFSQNSATSPAASFFDHISSSVNGPAMMTSVRESASTQDLFQAASSLSTTTVLSPTSSATTTVTSTTIIDAFQKPFKSKNNLEKVATPTTENADTTNGKLEENNLAKTPIQEEPIVCRIFASQEAPINSNVSSSKNFFDMLGTTPTQQPNATAAVTPSLLGIDQQVTGLPISGASSIVTSPDFPATTDGSYLSPLTPTGEELDSILNDDTFNQGSILHPSEGDRQRDAWIPSDRTRQALIAAATSPPGTFFPDRELLTMPGVVMEEDMVDTVHEMVSHYLGEAEAGRRNVLTANDVTQDERGLRELIQAGCFRAAVNLTSQLLTIYGQGAGRAGHPSKHTVHSIQLWFTRLALLVKLRSFSLAEVESEPFGDLDRPDLYFQFYPELYGGRLGSMVPFAFRLLLAELPQYTGKYKDALNKLHILLATVRKVLNNLTAGLCEDGSPAELSTADRSESRKIWKSREARVLHSIINCALYQKDYSLAVEVLELLLRSHDWGTNHKRALQSALGRVYLQLGDVAGAEKSLATARELRQQQRTPVPSTPDLRDLVDRGLMAVAQNAFQEAYDCFQKASALEPTNIMLGGRTAGHEAMQAKSSGSPSISRDCYSSPGNQGRCPAMGHLVVSQAIALQYIMGQLKLMNNMGVCLLYLGRLKEALVHLEGAVNNNPTRGLHESLLLNVCTLYELESSFSNQKKLNMLRLLSRYKGDGICVSCLKL</sequence>
<dbReference type="PANTHER" id="PTHR21581">
    <property type="entry name" value="D-ALANYL-D-ALANINE CARBOXYPEPTIDASE"/>
    <property type="match status" value="1"/>
</dbReference>
<evidence type="ECO:0000256" key="1">
    <source>
        <dbReference type="PROSITE-ProRule" id="PRU00339"/>
    </source>
</evidence>
<dbReference type="SMART" id="SM00028">
    <property type="entry name" value="TPR"/>
    <property type="match status" value="3"/>
</dbReference>
<feature type="repeat" description="TPR" evidence="1">
    <location>
        <begin position="563"/>
        <end position="596"/>
    </location>
</feature>
<dbReference type="SUPFAM" id="SSF48452">
    <property type="entry name" value="TPR-like"/>
    <property type="match status" value="1"/>
</dbReference>